<evidence type="ECO:0000313" key="6">
    <source>
        <dbReference type="Proteomes" id="UP000660262"/>
    </source>
</evidence>
<evidence type="ECO:0000256" key="1">
    <source>
        <dbReference type="ARBA" id="ARBA00010835"/>
    </source>
</evidence>
<proteinExistence type="inferred from homology"/>
<dbReference type="InterPro" id="IPR005139">
    <property type="entry name" value="PCRF"/>
</dbReference>
<dbReference type="Pfam" id="PF00472">
    <property type="entry name" value="RF-1"/>
    <property type="match status" value="1"/>
</dbReference>
<dbReference type="Gene3D" id="3.30.160.20">
    <property type="match status" value="1"/>
</dbReference>
<gene>
    <name evidence="5" type="ORF">PPROV_000590800</name>
</gene>
<dbReference type="Pfam" id="PF03462">
    <property type="entry name" value="PCRF"/>
    <property type="match status" value="1"/>
</dbReference>
<sequence>MSVLRSTLRSQLWPRFVALGEATAVTHCEHAFANLGRRSCAESLAESAGRSAVSRGASSWCLWRLTARPFAGAAKPAGPSVAANERVPRYAPLVPHMHALTNELEDGHASVEREKRRAILEPAIAHYQRIVALMQERGETAKLVEESRDDAEMLAMAEDELAAIDEKLDESEEACVGALLETELRGGEVDGGDDTRNVVVEVRMGVGGEEAALFASELFHMYEKLAEQEGWQFEAHDVSTTNLRGYREATCEISGYGAYRRMRHESGVHRVQRVPGHLAKAKLHTSTATVVVYPQPVAGEVVILDSDLRIDTMRSQGAGGQHVNTTESAVRITHIPSGIVVVNQDGRSQHKNRDKAMSVLRARLFALQLEEQMKELSDQRTSQIAGSLRSEKIRTYNFPQNRVTDHRCGVSVFDVENFVGNASGLGGVLDQLEEWHRNELVETLWTSRSSN</sequence>
<dbReference type="InterPro" id="IPR000352">
    <property type="entry name" value="Pep_chain_release_fac_I"/>
</dbReference>
<dbReference type="GO" id="GO:0005737">
    <property type="term" value="C:cytoplasm"/>
    <property type="evidence" value="ECO:0007669"/>
    <property type="project" value="UniProtKB-ARBA"/>
</dbReference>
<feature type="domain" description="Prokaryotic-type class I peptide chain release factors" evidence="4">
    <location>
        <begin position="314"/>
        <end position="330"/>
    </location>
</feature>
<evidence type="ECO:0000259" key="4">
    <source>
        <dbReference type="PROSITE" id="PS00745"/>
    </source>
</evidence>
<dbReference type="Gene3D" id="6.10.140.1950">
    <property type="match status" value="1"/>
</dbReference>
<comment type="similarity">
    <text evidence="1">Belongs to the prokaryotic/mitochondrial release factor family.</text>
</comment>
<dbReference type="InterPro" id="IPR045853">
    <property type="entry name" value="Pep_chain_release_fac_I_sf"/>
</dbReference>
<dbReference type="Gene3D" id="3.30.70.1660">
    <property type="match status" value="2"/>
</dbReference>
<protein>
    <recommendedName>
        <fullName evidence="4">Prokaryotic-type class I peptide chain release factors domain-containing protein</fullName>
    </recommendedName>
</protein>
<dbReference type="AlphaFoldDB" id="A0A830HKF4"/>
<organism evidence="5 6">
    <name type="scientific">Pycnococcus provasolii</name>
    <dbReference type="NCBI Taxonomy" id="41880"/>
    <lineage>
        <taxon>Eukaryota</taxon>
        <taxon>Viridiplantae</taxon>
        <taxon>Chlorophyta</taxon>
        <taxon>Pseudoscourfieldiophyceae</taxon>
        <taxon>Pseudoscourfieldiales</taxon>
        <taxon>Pycnococcaceae</taxon>
        <taxon>Pycnococcus</taxon>
    </lineage>
</organism>
<keyword evidence="6" id="KW-1185">Reference proteome</keyword>
<dbReference type="GO" id="GO:0003747">
    <property type="term" value="F:translation release factor activity"/>
    <property type="evidence" value="ECO:0007669"/>
    <property type="project" value="InterPro"/>
</dbReference>
<dbReference type="InterPro" id="IPR050057">
    <property type="entry name" value="Prokaryotic/Mito_RF"/>
</dbReference>
<dbReference type="SMART" id="SM00937">
    <property type="entry name" value="PCRF"/>
    <property type="match status" value="1"/>
</dbReference>
<dbReference type="EMBL" id="BNJQ01000015">
    <property type="protein sequence ID" value="GHP07165.1"/>
    <property type="molecule type" value="Genomic_DNA"/>
</dbReference>
<dbReference type="PANTHER" id="PTHR43804">
    <property type="entry name" value="LD18447P"/>
    <property type="match status" value="1"/>
</dbReference>
<reference evidence="5" key="1">
    <citation type="submission" date="2020-10" db="EMBL/GenBank/DDBJ databases">
        <title>Unveiling of a novel bifunctional photoreceptor, Dualchrome1, isolated from a cosmopolitan green alga.</title>
        <authorList>
            <person name="Suzuki S."/>
            <person name="Kawachi M."/>
        </authorList>
    </citation>
    <scope>NUCLEOTIDE SEQUENCE</scope>
    <source>
        <strain evidence="5">NIES 2893</strain>
    </source>
</reference>
<dbReference type="FunFam" id="3.30.160.20:FF:000004">
    <property type="entry name" value="Peptide chain release factor 1"/>
    <property type="match status" value="1"/>
</dbReference>
<dbReference type="Proteomes" id="UP000660262">
    <property type="component" value="Unassembled WGS sequence"/>
</dbReference>
<dbReference type="SUPFAM" id="SSF75620">
    <property type="entry name" value="Release factor"/>
    <property type="match status" value="1"/>
</dbReference>
<evidence type="ECO:0000256" key="3">
    <source>
        <dbReference type="ARBA" id="ARBA00022917"/>
    </source>
</evidence>
<dbReference type="OrthoDB" id="2019491at2759"/>
<accession>A0A830HKF4</accession>
<dbReference type="PROSITE" id="PS00745">
    <property type="entry name" value="RF_PROK_I"/>
    <property type="match status" value="1"/>
</dbReference>
<dbReference type="PANTHER" id="PTHR43804:SF7">
    <property type="entry name" value="LD18447P"/>
    <property type="match status" value="1"/>
</dbReference>
<comment type="caution">
    <text evidence="5">The sequence shown here is derived from an EMBL/GenBank/DDBJ whole genome shotgun (WGS) entry which is preliminary data.</text>
</comment>
<name>A0A830HKF4_9CHLO</name>
<evidence type="ECO:0000313" key="5">
    <source>
        <dbReference type="EMBL" id="GHP07165.1"/>
    </source>
</evidence>
<keyword evidence="2" id="KW-0488">Methylation</keyword>
<evidence type="ECO:0000256" key="2">
    <source>
        <dbReference type="ARBA" id="ARBA00022481"/>
    </source>
</evidence>
<keyword evidence="3" id="KW-0648">Protein biosynthesis</keyword>